<dbReference type="EMBL" id="CAUWAG010000020">
    <property type="protein sequence ID" value="CAJ2513194.1"/>
    <property type="molecule type" value="Genomic_DNA"/>
</dbReference>
<reference evidence="2" key="1">
    <citation type="submission" date="2023-10" db="EMBL/GenBank/DDBJ databases">
        <authorList>
            <person name="Hackl T."/>
        </authorList>
    </citation>
    <scope>NUCLEOTIDE SEQUENCE</scope>
</reference>
<protein>
    <submittedName>
        <fullName evidence="2">Uu.00g013130.m01.CDS01</fullName>
    </submittedName>
</protein>
<proteinExistence type="predicted"/>
<sequence length="155" mass="17515">MAALPKSLTAPEQESVAQNEGAEGNSQAPVAQDDEDLYDLGFGRTGTKKGKKYKKMMMKEYVQVPTHVGSLWRQFGELSYVIPQPEQLQLEVPGTPDMDYTEVFLSPARLYVLSDHYDIETLMMLSLQKLHRALVDFNLTEERTGDFATLAEYAY</sequence>
<evidence type="ECO:0000313" key="2">
    <source>
        <dbReference type="EMBL" id="CAJ2513194.1"/>
    </source>
</evidence>
<organism evidence="2 3">
    <name type="scientific">Anthostomella pinea</name>
    <dbReference type="NCBI Taxonomy" id="933095"/>
    <lineage>
        <taxon>Eukaryota</taxon>
        <taxon>Fungi</taxon>
        <taxon>Dikarya</taxon>
        <taxon>Ascomycota</taxon>
        <taxon>Pezizomycotina</taxon>
        <taxon>Sordariomycetes</taxon>
        <taxon>Xylariomycetidae</taxon>
        <taxon>Xylariales</taxon>
        <taxon>Xylariaceae</taxon>
        <taxon>Anthostomella</taxon>
    </lineage>
</organism>
<evidence type="ECO:0000256" key="1">
    <source>
        <dbReference type="SAM" id="MobiDB-lite"/>
    </source>
</evidence>
<dbReference type="Proteomes" id="UP001295740">
    <property type="component" value="Unassembled WGS sequence"/>
</dbReference>
<gene>
    <name evidence="2" type="ORF">KHLLAP_LOCUS13662</name>
</gene>
<accession>A0AAI8VY16</accession>
<evidence type="ECO:0000313" key="3">
    <source>
        <dbReference type="Proteomes" id="UP001295740"/>
    </source>
</evidence>
<comment type="caution">
    <text evidence="2">The sequence shown here is derived from an EMBL/GenBank/DDBJ whole genome shotgun (WGS) entry which is preliminary data.</text>
</comment>
<keyword evidence="3" id="KW-1185">Reference proteome</keyword>
<name>A0AAI8VY16_9PEZI</name>
<dbReference type="AlphaFoldDB" id="A0AAI8VY16"/>
<feature type="compositionally biased region" description="Polar residues" evidence="1">
    <location>
        <begin position="10"/>
        <end position="29"/>
    </location>
</feature>
<feature type="region of interest" description="Disordered" evidence="1">
    <location>
        <begin position="1"/>
        <end position="41"/>
    </location>
</feature>